<dbReference type="GO" id="GO:0008081">
    <property type="term" value="F:phosphoric diester hydrolase activity"/>
    <property type="evidence" value="ECO:0007669"/>
    <property type="project" value="TreeGrafter"/>
</dbReference>
<organism evidence="8 9">
    <name type="scientific">Ephemerocybe angulata</name>
    <dbReference type="NCBI Taxonomy" id="980116"/>
    <lineage>
        <taxon>Eukaryota</taxon>
        <taxon>Fungi</taxon>
        <taxon>Dikarya</taxon>
        <taxon>Basidiomycota</taxon>
        <taxon>Agaricomycotina</taxon>
        <taxon>Agaricomycetes</taxon>
        <taxon>Agaricomycetidae</taxon>
        <taxon>Agaricales</taxon>
        <taxon>Agaricineae</taxon>
        <taxon>Psathyrellaceae</taxon>
        <taxon>Ephemerocybe</taxon>
    </lineage>
</organism>
<dbReference type="PANTHER" id="PTHR22748:SF26">
    <property type="entry name" value="ENDONUCLEASE_EXONUCLEASE_PHOSPHATASE DOMAIN-CONTAINING PROTEIN"/>
    <property type="match status" value="1"/>
</dbReference>
<feature type="compositionally biased region" description="Polar residues" evidence="6">
    <location>
        <begin position="1"/>
        <end position="14"/>
    </location>
</feature>
<keyword evidence="8" id="KW-0269">Exonuclease</keyword>
<evidence type="ECO:0000256" key="3">
    <source>
        <dbReference type="ARBA" id="ARBA00022723"/>
    </source>
</evidence>
<keyword evidence="9" id="KW-1185">Reference proteome</keyword>
<dbReference type="GO" id="GO:0046872">
    <property type="term" value="F:metal ion binding"/>
    <property type="evidence" value="ECO:0007669"/>
    <property type="project" value="UniProtKB-KW"/>
</dbReference>
<comment type="caution">
    <text evidence="8">The sequence shown here is derived from an EMBL/GenBank/DDBJ whole genome shotgun (WGS) entry which is preliminary data.</text>
</comment>
<evidence type="ECO:0000256" key="6">
    <source>
        <dbReference type="SAM" id="MobiDB-lite"/>
    </source>
</evidence>
<reference evidence="8 9" key="1">
    <citation type="submission" date="2020-07" db="EMBL/GenBank/DDBJ databases">
        <title>Comparative genomics of pyrophilous fungi reveals a link between fire events and developmental genes.</title>
        <authorList>
            <consortium name="DOE Joint Genome Institute"/>
            <person name="Steindorff A.S."/>
            <person name="Carver A."/>
            <person name="Calhoun S."/>
            <person name="Stillman K."/>
            <person name="Liu H."/>
            <person name="Lipzen A."/>
            <person name="Pangilinan J."/>
            <person name="Labutti K."/>
            <person name="Bruns T.D."/>
            <person name="Grigoriev I.V."/>
        </authorList>
    </citation>
    <scope>NUCLEOTIDE SEQUENCE [LARGE SCALE GENOMIC DNA]</scope>
    <source>
        <strain evidence="8 9">CBS 144469</strain>
    </source>
</reference>
<evidence type="ECO:0000256" key="5">
    <source>
        <dbReference type="ARBA" id="ARBA00022842"/>
    </source>
</evidence>
<dbReference type="AlphaFoldDB" id="A0A8H6HRF0"/>
<proteinExistence type="inferred from homology"/>
<dbReference type="GO" id="GO:0008311">
    <property type="term" value="F:double-stranded DNA 3'-5' DNA exonuclease activity"/>
    <property type="evidence" value="ECO:0007669"/>
    <property type="project" value="TreeGrafter"/>
</dbReference>
<keyword evidence="5" id="KW-0460">Magnesium</keyword>
<evidence type="ECO:0000313" key="8">
    <source>
        <dbReference type="EMBL" id="KAF6751800.1"/>
    </source>
</evidence>
<feature type="region of interest" description="Disordered" evidence="6">
    <location>
        <begin position="1"/>
        <end position="135"/>
    </location>
</feature>
<dbReference type="SUPFAM" id="SSF56219">
    <property type="entry name" value="DNase I-like"/>
    <property type="match status" value="1"/>
</dbReference>
<dbReference type="InterPro" id="IPR036691">
    <property type="entry name" value="Endo/exonu/phosph_ase_sf"/>
</dbReference>
<feature type="domain" description="Endonuclease/exonuclease/phosphatase" evidence="7">
    <location>
        <begin position="155"/>
        <end position="377"/>
    </location>
</feature>
<dbReference type="CDD" id="cd09076">
    <property type="entry name" value="L1-EN"/>
    <property type="match status" value="1"/>
</dbReference>
<keyword evidence="3" id="KW-0479">Metal-binding</keyword>
<dbReference type="GO" id="GO:0003906">
    <property type="term" value="F:DNA-(apurinic or apyrimidinic site) endonuclease activity"/>
    <property type="evidence" value="ECO:0007669"/>
    <property type="project" value="TreeGrafter"/>
</dbReference>
<evidence type="ECO:0000256" key="1">
    <source>
        <dbReference type="ARBA" id="ARBA00001946"/>
    </source>
</evidence>
<dbReference type="OrthoDB" id="416119at2759"/>
<accession>A0A8H6HRF0</accession>
<comment type="cofactor">
    <cofactor evidence="1">
        <name>Mg(2+)</name>
        <dbReference type="ChEBI" id="CHEBI:18420"/>
    </cofactor>
</comment>
<protein>
    <submittedName>
        <fullName evidence="8">Endonuclease/exonuclease/phosphatase</fullName>
    </submittedName>
</protein>
<gene>
    <name evidence="8" type="ORF">DFP72DRAFT_1070840</name>
</gene>
<dbReference type="Proteomes" id="UP000521943">
    <property type="component" value="Unassembled WGS sequence"/>
</dbReference>
<keyword evidence="4" id="KW-0378">Hydrolase</keyword>
<dbReference type="InterPro" id="IPR004808">
    <property type="entry name" value="AP_endonuc_1"/>
</dbReference>
<evidence type="ECO:0000259" key="7">
    <source>
        <dbReference type="Pfam" id="PF03372"/>
    </source>
</evidence>
<dbReference type="EMBL" id="JACGCI010000047">
    <property type="protein sequence ID" value="KAF6751800.1"/>
    <property type="molecule type" value="Genomic_DNA"/>
</dbReference>
<name>A0A8H6HRF0_9AGAR</name>
<dbReference type="InterPro" id="IPR005135">
    <property type="entry name" value="Endo/exonuclease/phosphatase"/>
</dbReference>
<comment type="similarity">
    <text evidence="2">Belongs to the DNA repair enzymes AP/ExoA family.</text>
</comment>
<dbReference type="PANTHER" id="PTHR22748">
    <property type="entry name" value="AP ENDONUCLEASE"/>
    <property type="match status" value="1"/>
</dbReference>
<sequence>MNAQNITTGTQNEAAAQLEHPGQGGGGASAVSPAANDPSRRSGNRQTTRGRGRGRGAGRTQRGGARRITDFFDPSQTRNTRVETVVPETTGTTRADGPNNTQAPGDGEAPGAANDHATYPLPAGAPPPPGTGRMRNMRELAKGKKRLRSNIHIASINMRGGGSAATLGKWRTIHQTMKRRRIGIMAVQETHLKDADLDRLNNTHKRTVHIINSNPTDKTNANGVAIILNKNLTAWAEHEKWVLCPGRALMVKIPWKKAGASKVVLAIYAPNAPNENAAFWKLLKKKWTDAPRDSPLPLPDVMLGDFNLVEDSADRLPSHSDNAQAVEALRDLKKYLKLIDGWRTENPDEMAYTYTQVTPSQAQSRIDRIYTTHKIYQTSRDWEIYQSAFLTDHKFVAFHYFDPGVQVHGNGRWTVPHYITKDSTFIKTARKIVAETVEKMKEKTPGAGSPPGRIR</sequence>
<dbReference type="Gene3D" id="3.60.10.10">
    <property type="entry name" value="Endonuclease/exonuclease/phosphatase"/>
    <property type="match status" value="1"/>
</dbReference>
<keyword evidence="8" id="KW-0255">Endonuclease</keyword>
<feature type="compositionally biased region" description="Low complexity" evidence="6">
    <location>
        <begin position="77"/>
        <end position="94"/>
    </location>
</feature>
<evidence type="ECO:0000256" key="2">
    <source>
        <dbReference type="ARBA" id="ARBA00007092"/>
    </source>
</evidence>
<dbReference type="Pfam" id="PF03372">
    <property type="entry name" value="Exo_endo_phos"/>
    <property type="match status" value="1"/>
</dbReference>
<dbReference type="GO" id="GO:0005634">
    <property type="term" value="C:nucleus"/>
    <property type="evidence" value="ECO:0007669"/>
    <property type="project" value="TreeGrafter"/>
</dbReference>
<evidence type="ECO:0000313" key="9">
    <source>
        <dbReference type="Proteomes" id="UP000521943"/>
    </source>
</evidence>
<dbReference type="GO" id="GO:0006284">
    <property type="term" value="P:base-excision repair"/>
    <property type="evidence" value="ECO:0007669"/>
    <property type="project" value="TreeGrafter"/>
</dbReference>
<evidence type="ECO:0000256" key="4">
    <source>
        <dbReference type="ARBA" id="ARBA00022801"/>
    </source>
</evidence>
<keyword evidence="8" id="KW-0540">Nuclease</keyword>